<reference evidence="1 2" key="1">
    <citation type="submission" date="2019-08" db="EMBL/GenBank/DDBJ databases">
        <authorList>
            <person name="Kuhnert P."/>
        </authorList>
    </citation>
    <scope>NUCLEOTIDE SEQUENCE [LARGE SCALE GENOMIC DNA]</scope>
    <source>
        <strain evidence="1 2">B36.5</strain>
    </source>
</reference>
<dbReference type="Proteomes" id="UP000323594">
    <property type="component" value="Chromosome"/>
</dbReference>
<evidence type="ECO:0000313" key="1">
    <source>
        <dbReference type="EMBL" id="QEJ98140.1"/>
    </source>
</evidence>
<name>A0AAE6IUG5_TREPH</name>
<organism evidence="1 2">
    <name type="scientific">Treponema phagedenis</name>
    <dbReference type="NCBI Taxonomy" id="162"/>
    <lineage>
        <taxon>Bacteria</taxon>
        <taxon>Pseudomonadati</taxon>
        <taxon>Spirochaetota</taxon>
        <taxon>Spirochaetia</taxon>
        <taxon>Spirochaetales</taxon>
        <taxon>Treponemataceae</taxon>
        <taxon>Treponema</taxon>
    </lineage>
</organism>
<protein>
    <submittedName>
        <fullName evidence="1">Uncharacterized protein</fullName>
    </submittedName>
</protein>
<dbReference type="EMBL" id="CP042817">
    <property type="protein sequence ID" value="QEJ98140.1"/>
    <property type="molecule type" value="Genomic_DNA"/>
</dbReference>
<proteinExistence type="predicted"/>
<sequence length="806" mass="91298">MKNIEIAISGITEENKKEKLKNLVRVLSAFLNVPCELNGELLEKAKTHKYIKKEFKNGQWVYTYETDRKTARAKVEVCTAKPLAVIPENAWLIGSRFIKKWKKDWQRNPEKRKCPALNYMKIGFGNISSVHLYKKGGGDYRTKKDLAERVMLLPFAKEILEGENKGVCHSVRVEKDLVYYEIIGRANINGKEEAISVIVSKFKSDAKKYISVIKKAVSKILHRDGSNNNHAMDGGTCHINPLQGQALHRDSEAYLRKFESSLSNTASVNTSRPTTESSISHSDKKINSVIKKAISILLHRDSPSSVTGGGVASSDFRPETVLQRRLAHNGGEAINQSLFLPPYPNVSRPTTEDIVPQTAEKNKTYPDIILEIKNPTPANSQEKFLKAIRAVSKQLDIPIGIDKEPSESGEKHIFPIKQELAEYWYNLYPLILQSLYEDIASVLGLPIMNIEIVRKALFSSTIENLRSFLIRFFNLKNTKLRYNGKIIFNPETGEPLKKKDFDALIKAIENVLNMNTKEAAKKITLDAVTTEKLLKRIAKLSSVKDMEKLSIGELKYKGKTFEWIREDYRNLESVLGEPLSRAEKARYQVCEDYATHLITRANDEIKNGIKETLLDGIRGRKSKSEISQELYNKFAQENRSWKRIVDTETVNTANLARVLNEVQEAKQSGNAEGGKIYFKRFEMANCCETCKKFNGVIALWSDVPLASDKIKDPYASVAIWEGKEPDAKNKTLVVGAIHPHCRGGWTRWGTDEMNAIIAKQNGKEKEWDAAVAAVEKEYKASGKKKVPIIYEMQLAEKYKQMYGEKK</sequence>
<dbReference type="AlphaFoldDB" id="A0AAE6IUG5"/>
<gene>
    <name evidence="1" type="ORF">FUT82_09115</name>
</gene>
<evidence type="ECO:0000313" key="2">
    <source>
        <dbReference type="Proteomes" id="UP000323594"/>
    </source>
</evidence>
<accession>A0AAE6IUG5</accession>